<dbReference type="OrthoDB" id="3941538at2759"/>
<dbReference type="GO" id="GO:0005829">
    <property type="term" value="C:cytosol"/>
    <property type="evidence" value="ECO:0007669"/>
    <property type="project" value="TreeGrafter"/>
</dbReference>
<dbReference type="SUPFAM" id="SSF50129">
    <property type="entry name" value="GroES-like"/>
    <property type="match status" value="1"/>
</dbReference>
<evidence type="ECO:0000313" key="9">
    <source>
        <dbReference type="EMBL" id="OQV19667.1"/>
    </source>
</evidence>
<dbReference type="Pfam" id="PF08240">
    <property type="entry name" value="ADH_N"/>
    <property type="match status" value="1"/>
</dbReference>
<sequence>MRAIRVSKAGGPDVLQLEGNLPVPIPGDNQVQVQVKAVGINPVEVYVRNGKWMGKMIYDDDDTRSVQNFPYTPGSDAAGIITAVGADVKNLQVGDRVYTCTSVGSSGSYAEYMLAPADRVFHLPEQLSFSQGAALGIPYFTALRSLKHKAHVQAGQSVLVHGASGGVGLATCQIAKYWGLDVVGTASTDAGAELVRAAGARLVLNHKDKNHKQNLLDATGGKGFDVIMEMFGDLNLQLDLDVSAVKGHIVLIGGRGKSVIDPWAIMGREVKVDGVLRSLATDAEWAEMAADLAQAMKDGAINPIIDAEFILPLEKAPEAHKAIMEHVSGSKGKIVLIP</sequence>
<keyword evidence="7" id="KW-0007">Acetylation</keyword>
<organism evidence="9 10">
    <name type="scientific">Hypsibius exemplaris</name>
    <name type="common">Freshwater tardigrade</name>
    <dbReference type="NCBI Taxonomy" id="2072580"/>
    <lineage>
        <taxon>Eukaryota</taxon>
        <taxon>Metazoa</taxon>
        <taxon>Ecdysozoa</taxon>
        <taxon>Tardigrada</taxon>
        <taxon>Eutardigrada</taxon>
        <taxon>Parachela</taxon>
        <taxon>Hypsibioidea</taxon>
        <taxon>Hypsibiidae</taxon>
        <taxon>Hypsibius</taxon>
    </lineage>
</organism>
<accession>A0A1W0WWT1</accession>
<dbReference type="InterPro" id="IPR013149">
    <property type="entry name" value="ADH-like_C"/>
</dbReference>
<comment type="subcellular location">
    <subcellularLocation>
        <location evidence="1">Cytoplasm</location>
    </subcellularLocation>
</comment>
<evidence type="ECO:0000256" key="7">
    <source>
        <dbReference type="ARBA" id="ARBA00022990"/>
    </source>
</evidence>
<keyword evidence="4" id="KW-0963">Cytoplasm</keyword>
<comment type="subunit">
    <text evidence="3">Homotetramer.</text>
</comment>
<dbReference type="Gene3D" id="3.40.50.720">
    <property type="entry name" value="NAD(P)-binding Rossmann-like Domain"/>
    <property type="match status" value="1"/>
</dbReference>
<keyword evidence="6" id="KW-0694">RNA-binding</keyword>
<evidence type="ECO:0000259" key="8">
    <source>
        <dbReference type="SMART" id="SM00829"/>
    </source>
</evidence>
<dbReference type="EMBL" id="MTYJ01000036">
    <property type="protein sequence ID" value="OQV19667.1"/>
    <property type="molecule type" value="Genomic_DNA"/>
</dbReference>
<dbReference type="InterPro" id="IPR036291">
    <property type="entry name" value="NAD(P)-bd_dom_sf"/>
</dbReference>
<dbReference type="CDD" id="cd08253">
    <property type="entry name" value="zeta_crystallin"/>
    <property type="match status" value="1"/>
</dbReference>
<dbReference type="Proteomes" id="UP000192578">
    <property type="component" value="Unassembled WGS sequence"/>
</dbReference>
<dbReference type="GO" id="GO:0003730">
    <property type="term" value="F:mRNA 3'-UTR binding"/>
    <property type="evidence" value="ECO:0007669"/>
    <property type="project" value="TreeGrafter"/>
</dbReference>
<keyword evidence="10" id="KW-1185">Reference proteome</keyword>
<evidence type="ECO:0000256" key="4">
    <source>
        <dbReference type="ARBA" id="ARBA00022490"/>
    </source>
</evidence>
<comment type="similarity">
    <text evidence="2">Belongs to the zinc-containing alcohol dehydrogenase family. Quinone oxidoreductase subfamily.</text>
</comment>
<protein>
    <submittedName>
        <fullName evidence="9">Quinone oxidoreductase</fullName>
    </submittedName>
</protein>
<dbReference type="PANTHER" id="PTHR44154">
    <property type="entry name" value="QUINONE OXIDOREDUCTASE"/>
    <property type="match status" value="1"/>
</dbReference>
<dbReference type="Pfam" id="PF00107">
    <property type="entry name" value="ADH_zinc_N"/>
    <property type="match status" value="1"/>
</dbReference>
<dbReference type="InterPro" id="IPR013154">
    <property type="entry name" value="ADH-like_N"/>
</dbReference>
<dbReference type="AlphaFoldDB" id="A0A1W0WWT1"/>
<dbReference type="InterPro" id="IPR051603">
    <property type="entry name" value="Zinc-ADH_QOR/CCCR"/>
</dbReference>
<dbReference type="InterPro" id="IPR002364">
    <property type="entry name" value="Quin_OxRdtase/zeta-crystal_CS"/>
</dbReference>
<dbReference type="InterPro" id="IPR020843">
    <property type="entry name" value="ER"/>
</dbReference>
<evidence type="ECO:0000256" key="1">
    <source>
        <dbReference type="ARBA" id="ARBA00004496"/>
    </source>
</evidence>
<dbReference type="GO" id="GO:0008270">
    <property type="term" value="F:zinc ion binding"/>
    <property type="evidence" value="ECO:0007669"/>
    <property type="project" value="InterPro"/>
</dbReference>
<evidence type="ECO:0000313" key="10">
    <source>
        <dbReference type="Proteomes" id="UP000192578"/>
    </source>
</evidence>
<dbReference type="SMART" id="SM00829">
    <property type="entry name" value="PKS_ER"/>
    <property type="match status" value="1"/>
</dbReference>
<evidence type="ECO:0000256" key="2">
    <source>
        <dbReference type="ARBA" id="ARBA00010371"/>
    </source>
</evidence>
<evidence type="ECO:0000256" key="3">
    <source>
        <dbReference type="ARBA" id="ARBA00011881"/>
    </source>
</evidence>
<comment type="caution">
    <text evidence="9">The sequence shown here is derived from an EMBL/GenBank/DDBJ whole genome shotgun (WGS) entry which is preliminary data.</text>
</comment>
<dbReference type="SUPFAM" id="SSF51735">
    <property type="entry name" value="NAD(P)-binding Rossmann-fold domains"/>
    <property type="match status" value="1"/>
</dbReference>
<proteinExistence type="inferred from homology"/>
<name>A0A1W0WWT1_HYPEX</name>
<feature type="domain" description="Enoyl reductase (ER)" evidence="8">
    <location>
        <begin position="10"/>
        <end position="336"/>
    </location>
</feature>
<dbReference type="InterPro" id="IPR011032">
    <property type="entry name" value="GroES-like_sf"/>
</dbReference>
<dbReference type="PANTHER" id="PTHR44154:SF1">
    <property type="entry name" value="QUINONE OXIDOREDUCTASE"/>
    <property type="match status" value="1"/>
</dbReference>
<evidence type="ECO:0000256" key="5">
    <source>
        <dbReference type="ARBA" id="ARBA00022857"/>
    </source>
</evidence>
<dbReference type="GO" id="GO:0003960">
    <property type="term" value="F:quinone reductase (NADPH) activity"/>
    <property type="evidence" value="ECO:0007669"/>
    <property type="project" value="TreeGrafter"/>
</dbReference>
<dbReference type="PROSITE" id="PS01162">
    <property type="entry name" value="QOR_ZETA_CRYSTAL"/>
    <property type="match status" value="1"/>
</dbReference>
<keyword evidence="5" id="KW-0521">NADP</keyword>
<dbReference type="FunFam" id="3.40.50.720:FF:000244">
    <property type="entry name" value="quinone oxidoreductase"/>
    <property type="match status" value="1"/>
</dbReference>
<reference evidence="10" key="1">
    <citation type="submission" date="2017-01" db="EMBL/GenBank/DDBJ databases">
        <title>Comparative genomics of anhydrobiosis in the tardigrade Hypsibius dujardini.</title>
        <authorList>
            <person name="Yoshida Y."/>
            <person name="Koutsovoulos G."/>
            <person name="Laetsch D."/>
            <person name="Stevens L."/>
            <person name="Kumar S."/>
            <person name="Horikawa D."/>
            <person name="Ishino K."/>
            <person name="Komine S."/>
            <person name="Tomita M."/>
            <person name="Blaxter M."/>
            <person name="Arakawa K."/>
        </authorList>
    </citation>
    <scope>NUCLEOTIDE SEQUENCE [LARGE SCALE GENOMIC DNA]</scope>
    <source>
        <strain evidence="10">Z151</strain>
    </source>
</reference>
<dbReference type="Gene3D" id="3.90.180.10">
    <property type="entry name" value="Medium-chain alcohol dehydrogenases, catalytic domain"/>
    <property type="match status" value="1"/>
</dbReference>
<dbReference type="GO" id="GO:0070402">
    <property type="term" value="F:NADPH binding"/>
    <property type="evidence" value="ECO:0007669"/>
    <property type="project" value="TreeGrafter"/>
</dbReference>
<evidence type="ECO:0000256" key="6">
    <source>
        <dbReference type="ARBA" id="ARBA00022884"/>
    </source>
</evidence>
<gene>
    <name evidence="9" type="ORF">BV898_06209</name>
</gene>